<dbReference type="Gene3D" id="1.10.260.40">
    <property type="entry name" value="lambda repressor-like DNA-binding domains"/>
    <property type="match status" value="1"/>
</dbReference>
<feature type="domain" description="HTH lacI-type" evidence="5">
    <location>
        <begin position="9"/>
        <end position="63"/>
    </location>
</feature>
<dbReference type="GO" id="GO:0003700">
    <property type="term" value="F:DNA-binding transcription factor activity"/>
    <property type="evidence" value="ECO:0007669"/>
    <property type="project" value="TreeGrafter"/>
</dbReference>
<dbReference type="InterPro" id="IPR010982">
    <property type="entry name" value="Lambda_DNA-bd_dom_sf"/>
</dbReference>
<name>A0A7C3MQG0_DICTH</name>
<dbReference type="InterPro" id="IPR028082">
    <property type="entry name" value="Peripla_BP_I"/>
</dbReference>
<keyword evidence="3" id="KW-0238">DNA-binding</keyword>
<dbReference type="CDD" id="cd06267">
    <property type="entry name" value="PBP1_LacI_sugar_binding-like"/>
    <property type="match status" value="1"/>
</dbReference>
<dbReference type="PRINTS" id="PR00036">
    <property type="entry name" value="HTHLACI"/>
</dbReference>
<keyword evidence="2" id="KW-0805">Transcription regulation</keyword>
<dbReference type="PROSITE" id="PS50932">
    <property type="entry name" value="HTH_LACI_2"/>
    <property type="match status" value="1"/>
</dbReference>
<evidence type="ECO:0000256" key="4">
    <source>
        <dbReference type="ARBA" id="ARBA00023163"/>
    </source>
</evidence>
<dbReference type="GO" id="GO:0000976">
    <property type="term" value="F:transcription cis-regulatory region binding"/>
    <property type="evidence" value="ECO:0007669"/>
    <property type="project" value="TreeGrafter"/>
</dbReference>
<sequence>MRRQEKKSPTMKDVAKLAGVSISTVSHVINKTRYVEKETRERVYEAIKTLGYRPNILASSLRKKITNTIGLIISNITNLFYPEVVRGVEDYLTKFNYNLILCNSDEDVEKEKNYIEVLFSRRVDGLIITPSKSSETRENLDLFREKNIPIVLVDRKIEGLDEDVVLVDNVKGTYDAINYLISLGHKRIGIITGPLDTTTGYERLEGYLKALEDNNIKKDNNLIYEGDFKEKGGYEGTSYLLNLKNPPTAIFSSNNLMVLGSLKRITEIGVKIPSDLSLISFDDMEWFPYFSPPLTAVYQPAYELGETAVKLLFERLKRGRKKKKEVILPTKLVIRESCAPPKKI</sequence>
<dbReference type="SMART" id="SM00354">
    <property type="entry name" value="HTH_LACI"/>
    <property type="match status" value="1"/>
</dbReference>
<dbReference type="PANTHER" id="PTHR30146">
    <property type="entry name" value="LACI-RELATED TRANSCRIPTIONAL REPRESSOR"/>
    <property type="match status" value="1"/>
</dbReference>
<dbReference type="SUPFAM" id="SSF47413">
    <property type="entry name" value="lambda repressor-like DNA-binding domains"/>
    <property type="match status" value="1"/>
</dbReference>
<proteinExistence type="predicted"/>
<dbReference type="Gene3D" id="3.40.50.2300">
    <property type="match status" value="2"/>
</dbReference>
<accession>A0A7C3MQG0</accession>
<dbReference type="CDD" id="cd01392">
    <property type="entry name" value="HTH_LacI"/>
    <property type="match status" value="1"/>
</dbReference>
<keyword evidence="1" id="KW-0678">Repressor</keyword>
<dbReference type="EMBL" id="DTIN01000011">
    <property type="protein sequence ID" value="HFX13166.1"/>
    <property type="molecule type" value="Genomic_DNA"/>
</dbReference>
<dbReference type="PANTHER" id="PTHR30146:SF148">
    <property type="entry name" value="HTH-TYPE TRANSCRIPTIONAL REPRESSOR PURR-RELATED"/>
    <property type="match status" value="1"/>
</dbReference>
<evidence type="ECO:0000313" key="6">
    <source>
        <dbReference type="EMBL" id="HFX13166.1"/>
    </source>
</evidence>
<dbReference type="AlphaFoldDB" id="A0A7C3MQG0"/>
<evidence type="ECO:0000256" key="2">
    <source>
        <dbReference type="ARBA" id="ARBA00023015"/>
    </source>
</evidence>
<evidence type="ECO:0000256" key="3">
    <source>
        <dbReference type="ARBA" id="ARBA00023125"/>
    </source>
</evidence>
<dbReference type="SUPFAM" id="SSF53822">
    <property type="entry name" value="Periplasmic binding protein-like I"/>
    <property type="match status" value="1"/>
</dbReference>
<gene>
    <name evidence="6" type="ORF">ENW00_03280</name>
</gene>
<dbReference type="Pfam" id="PF13377">
    <property type="entry name" value="Peripla_BP_3"/>
    <property type="match status" value="1"/>
</dbReference>
<keyword evidence="4" id="KW-0804">Transcription</keyword>
<protein>
    <submittedName>
        <fullName evidence="6">LacI family transcriptional regulator</fullName>
    </submittedName>
</protein>
<organism evidence="6">
    <name type="scientific">Dictyoglomus thermophilum</name>
    <dbReference type="NCBI Taxonomy" id="14"/>
    <lineage>
        <taxon>Bacteria</taxon>
        <taxon>Pseudomonadati</taxon>
        <taxon>Dictyoglomota</taxon>
        <taxon>Dictyoglomia</taxon>
        <taxon>Dictyoglomales</taxon>
        <taxon>Dictyoglomaceae</taxon>
        <taxon>Dictyoglomus</taxon>
    </lineage>
</organism>
<reference evidence="6" key="1">
    <citation type="journal article" date="2020" name="mSystems">
        <title>Genome- and Community-Level Interaction Insights into Carbon Utilization and Element Cycling Functions of Hydrothermarchaeota in Hydrothermal Sediment.</title>
        <authorList>
            <person name="Zhou Z."/>
            <person name="Liu Y."/>
            <person name="Xu W."/>
            <person name="Pan J."/>
            <person name="Luo Z.H."/>
            <person name="Li M."/>
        </authorList>
    </citation>
    <scope>NUCLEOTIDE SEQUENCE [LARGE SCALE GENOMIC DNA]</scope>
    <source>
        <strain evidence="6">SpSt-81</strain>
    </source>
</reference>
<evidence type="ECO:0000256" key="1">
    <source>
        <dbReference type="ARBA" id="ARBA00022491"/>
    </source>
</evidence>
<dbReference type="InterPro" id="IPR046335">
    <property type="entry name" value="LacI/GalR-like_sensor"/>
</dbReference>
<comment type="caution">
    <text evidence="6">The sequence shown here is derived from an EMBL/GenBank/DDBJ whole genome shotgun (WGS) entry which is preliminary data.</text>
</comment>
<evidence type="ECO:0000259" key="5">
    <source>
        <dbReference type="PROSITE" id="PS50932"/>
    </source>
</evidence>
<dbReference type="InterPro" id="IPR000843">
    <property type="entry name" value="HTH_LacI"/>
</dbReference>
<dbReference type="PROSITE" id="PS00356">
    <property type="entry name" value="HTH_LACI_1"/>
    <property type="match status" value="1"/>
</dbReference>
<dbReference type="Pfam" id="PF00356">
    <property type="entry name" value="LacI"/>
    <property type="match status" value="1"/>
</dbReference>